<feature type="domain" description="AB hydrolase-1" evidence="1">
    <location>
        <begin position="9"/>
        <end position="121"/>
    </location>
</feature>
<proteinExistence type="predicted"/>
<dbReference type="InterPro" id="IPR000073">
    <property type="entry name" value="AB_hydrolase_1"/>
</dbReference>
<sequence length="217" mass="24127">MTITLSAHFVLIHGAGYGGWCWYKIRCLLESTGQKVSCPDLSCSGIDLTDVDTIRSFQDYNKPLDDILASLPEGEKVILVGHSAGGLSVTKAIQNFPDKIQVGVFIGAVMLRNGFQTEQDRKDDCTLAKMLQRTIPSGALSGAVFPEGKDSKSNNVPRVYIKTMHDNVFSRKQQDVMIKRWPPHDVYSIDSDHFPMFSNPSHLFGLLLRVAAKFECF</sequence>
<dbReference type="Pfam" id="PF12697">
    <property type="entry name" value="Abhydrolase_6"/>
    <property type="match status" value="1"/>
</dbReference>
<evidence type="ECO:0000259" key="1">
    <source>
        <dbReference type="Pfam" id="PF12697"/>
    </source>
</evidence>
<dbReference type="RefSeq" id="XP_056690470.1">
    <property type="nucleotide sequence ID" value="XM_056834492.1"/>
</dbReference>
<keyword evidence="2" id="KW-1185">Reference proteome</keyword>
<protein>
    <submittedName>
        <fullName evidence="3">Methylesterase 17-like isoform X2</fullName>
    </submittedName>
</protein>
<name>A0ABM3R4D1_SPIOL</name>
<dbReference type="SUPFAM" id="SSF53474">
    <property type="entry name" value="alpha/beta-Hydrolases"/>
    <property type="match status" value="1"/>
</dbReference>
<dbReference type="GeneID" id="110777394"/>
<dbReference type="InterPro" id="IPR029058">
    <property type="entry name" value="AB_hydrolase_fold"/>
</dbReference>
<reference evidence="2" key="1">
    <citation type="journal article" date="2021" name="Nat. Commun.">
        <title>Genomic analyses provide insights into spinach domestication and the genetic basis of agronomic traits.</title>
        <authorList>
            <person name="Cai X."/>
            <person name="Sun X."/>
            <person name="Xu C."/>
            <person name="Sun H."/>
            <person name="Wang X."/>
            <person name="Ge C."/>
            <person name="Zhang Z."/>
            <person name="Wang Q."/>
            <person name="Fei Z."/>
            <person name="Jiao C."/>
            <person name="Wang Q."/>
        </authorList>
    </citation>
    <scope>NUCLEOTIDE SEQUENCE [LARGE SCALE GENOMIC DNA]</scope>
    <source>
        <strain evidence="2">cv. Varoflay</strain>
    </source>
</reference>
<dbReference type="PANTHER" id="PTHR10992">
    <property type="entry name" value="METHYLESTERASE FAMILY MEMBER"/>
    <property type="match status" value="1"/>
</dbReference>
<organism evidence="2 3">
    <name type="scientific">Spinacia oleracea</name>
    <name type="common">Spinach</name>
    <dbReference type="NCBI Taxonomy" id="3562"/>
    <lineage>
        <taxon>Eukaryota</taxon>
        <taxon>Viridiplantae</taxon>
        <taxon>Streptophyta</taxon>
        <taxon>Embryophyta</taxon>
        <taxon>Tracheophyta</taxon>
        <taxon>Spermatophyta</taxon>
        <taxon>Magnoliopsida</taxon>
        <taxon>eudicotyledons</taxon>
        <taxon>Gunneridae</taxon>
        <taxon>Pentapetalae</taxon>
        <taxon>Caryophyllales</taxon>
        <taxon>Chenopodiaceae</taxon>
        <taxon>Chenopodioideae</taxon>
        <taxon>Anserineae</taxon>
        <taxon>Spinacia</taxon>
    </lineage>
</organism>
<dbReference type="Proteomes" id="UP000813463">
    <property type="component" value="Chromosome 1"/>
</dbReference>
<dbReference type="PANTHER" id="PTHR10992:SF1032">
    <property type="entry name" value="METHYLESTERASE 17"/>
    <property type="match status" value="1"/>
</dbReference>
<dbReference type="Gene3D" id="3.40.50.1820">
    <property type="entry name" value="alpha/beta hydrolase"/>
    <property type="match status" value="1"/>
</dbReference>
<evidence type="ECO:0000313" key="2">
    <source>
        <dbReference type="Proteomes" id="UP000813463"/>
    </source>
</evidence>
<accession>A0ABM3R4D1</accession>
<gene>
    <name evidence="3" type="primary">LOC110777394</name>
</gene>
<dbReference type="InterPro" id="IPR045889">
    <property type="entry name" value="MES/HNL"/>
</dbReference>
<reference evidence="3" key="2">
    <citation type="submission" date="2025-08" db="UniProtKB">
        <authorList>
            <consortium name="RefSeq"/>
        </authorList>
    </citation>
    <scope>IDENTIFICATION</scope>
    <source>
        <tissue evidence="3">Leaf</tissue>
    </source>
</reference>
<evidence type="ECO:0000313" key="3">
    <source>
        <dbReference type="RefSeq" id="XP_056690470.1"/>
    </source>
</evidence>